<comment type="similarity">
    <text evidence="2 14 15">Belongs to the TonB-dependent receptor family.</text>
</comment>
<dbReference type="SUPFAM" id="SSF56935">
    <property type="entry name" value="Porins"/>
    <property type="match status" value="1"/>
</dbReference>
<dbReference type="AlphaFoldDB" id="A0A7T0BYG8"/>
<dbReference type="PANTHER" id="PTHR32552:SF68">
    <property type="entry name" value="FERRICHROME OUTER MEMBRANE TRANSPORTER_PHAGE RECEPTOR"/>
    <property type="match status" value="1"/>
</dbReference>
<keyword evidence="10 15" id="KW-0798">TonB box</keyword>
<evidence type="ECO:0000256" key="6">
    <source>
        <dbReference type="ARBA" id="ARBA00022692"/>
    </source>
</evidence>
<dbReference type="InterPro" id="IPR037066">
    <property type="entry name" value="Plug_dom_sf"/>
</dbReference>
<evidence type="ECO:0000313" key="18">
    <source>
        <dbReference type="Proteomes" id="UP000594688"/>
    </source>
</evidence>
<keyword evidence="11 14" id="KW-0472">Membrane</keyword>
<keyword evidence="9" id="KW-0406">Ion transport</keyword>
<accession>A0A7T0BYG8</accession>
<dbReference type="NCBIfam" id="TIGR01783">
    <property type="entry name" value="TonB-siderophor"/>
    <property type="match status" value="1"/>
</dbReference>
<evidence type="ECO:0000259" key="16">
    <source>
        <dbReference type="SMART" id="SM00965"/>
    </source>
</evidence>
<dbReference type="Gene3D" id="2.40.170.20">
    <property type="entry name" value="TonB-dependent receptor, beta-barrel domain"/>
    <property type="match status" value="1"/>
</dbReference>
<dbReference type="Pfam" id="PF07715">
    <property type="entry name" value="Plug"/>
    <property type="match status" value="1"/>
</dbReference>
<protein>
    <submittedName>
        <fullName evidence="17">TonB-dependent receptor</fullName>
    </submittedName>
</protein>
<reference evidence="17 18" key="1">
    <citation type="submission" date="2020-02" db="EMBL/GenBank/DDBJ databases">
        <title>Genomic and physiological characterization of two novel Nitrospinaceae genera.</title>
        <authorList>
            <person name="Mueller A.J."/>
            <person name="Jung M.-Y."/>
            <person name="Strachan C.R."/>
            <person name="Herbold C.W."/>
            <person name="Kirkegaard R.H."/>
            <person name="Daims H."/>
        </authorList>
    </citation>
    <scope>NUCLEOTIDE SEQUENCE [LARGE SCALE GENOMIC DNA]</scope>
    <source>
        <strain evidence="17">EB</strain>
    </source>
</reference>
<dbReference type="GO" id="GO:0038023">
    <property type="term" value="F:signaling receptor activity"/>
    <property type="evidence" value="ECO:0007669"/>
    <property type="project" value="InterPro"/>
</dbReference>
<keyword evidence="8" id="KW-0408">Iron</keyword>
<dbReference type="Proteomes" id="UP000594688">
    <property type="component" value="Chromosome"/>
</dbReference>
<dbReference type="InterPro" id="IPR011662">
    <property type="entry name" value="Secretin/TonB_short_N"/>
</dbReference>
<gene>
    <name evidence="17" type="ORF">G3M70_15410</name>
</gene>
<dbReference type="PROSITE" id="PS52016">
    <property type="entry name" value="TONB_DEPENDENT_REC_3"/>
    <property type="match status" value="1"/>
</dbReference>
<comment type="subcellular location">
    <subcellularLocation>
        <location evidence="1 14">Cell outer membrane</location>
        <topology evidence="1 14">Multi-pass membrane protein</topology>
    </subcellularLocation>
</comment>
<dbReference type="EMBL" id="CP048685">
    <property type="protein sequence ID" value="QPJ63186.1"/>
    <property type="molecule type" value="Genomic_DNA"/>
</dbReference>
<dbReference type="GO" id="GO:0015891">
    <property type="term" value="P:siderophore transport"/>
    <property type="evidence" value="ECO:0007669"/>
    <property type="project" value="InterPro"/>
</dbReference>
<evidence type="ECO:0000256" key="15">
    <source>
        <dbReference type="RuleBase" id="RU003357"/>
    </source>
</evidence>
<evidence type="ECO:0000256" key="9">
    <source>
        <dbReference type="ARBA" id="ARBA00023065"/>
    </source>
</evidence>
<dbReference type="InterPro" id="IPR010105">
    <property type="entry name" value="TonB_sidphr_rcpt"/>
</dbReference>
<dbReference type="CDD" id="cd01347">
    <property type="entry name" value="ligand_gated_channel"/>
    <property type="match status" value="1"/>
</dbReference>
<keyword evidence="3 14" id="KW-0813">Transport</keyword>
<name>A0A7T0BYG8_9BACT</name>
<evidence type="ECO:0000256" key="4">
    <source>
        <dbReference type="ARBA" id="ARBA00022452"/>
    </source>
</evidence>
<evidence type="ECO:0000256" key="12">
    <source>
        <dbReference type="ARBA" id="ARBA00023170"/>
    </source>
</evidence>
<evidence type="ECO:0000256" key="1">
    <source>
        <dbReference type="ARBA" id="ARBA00004571"/>
    </source>
</evidence>
<evidence type="ECO:0000256" key="3">
    <source>
        <dbReference type="ARBA" id="ARBA00022448"/>
    </source>
</evidence>
<evidence type="ECO:0000256" key="7">
    <source>
        <dbReference type="ARBA" id="ARBA00022729"/>
    </source>
</evidence>
<dbReference type="InterPro" id="IPR012910">
    <property type="entry name" value="Plug_dom"/>
</dbReference>
<proteinExistence type="inferred from homology"/>
<evidence type="ECO:0000256" key="10">
    <source>
        <dbReference type="ARBA" id="ARBA00023077"/>
    </source>
</evidence>
<dbReference type="GO" id="GO:0015344">
    <property type="term" value="F:siderophore uptake transmembrane transporter activity"/>
    <property type="evidence" value="ECO:0007669"/>
    <property type="project" value="TreeGrafter"/>
</dbReference>
<dbReference type="InterPro" id="IPR000531">
    <property type="entry name" value="Beta-barrel_TonB"/>
</dbReference>
<dbReference type="KEGG" id="nli:G3M70_15410"/>
<dbReference type="Gene3D" id="3.55.50.30">
    <property type="match status" value="1"/>
</dbReference>
<evidence type="ECO:0000256" key="11">
    <source>
        <dbReference type="ARBA" id="ARBA00023136"/>
    </source>
</evidence>
<dbReference type="InterPro" id="IPR039426">
    <property type="entry name" value="TonB-dep_rcpt-like"/>
</dbReference>
<evidence type="ECO:0000256" key="14">
    <source>
        <dbReference type="PROSITE-ProRule" id="PRU01360"/>
    </source>
</evidence>
<sequence length="809" mass="89919">MDQNLKLSGCIPGWTLYPQRTFRTLATGLIFVWAGFSSVCFAAQEELPQKPFQIAEAITLHTFHIRAQDLQSALLEFSKKLNLQLLYPTELTQGMHTLGLDGTFTTEDGLRRLLEGTGLKYKFVGTKSITLSNSSDQIELSPIDVVGTDNIGYLSQKAISATRSGADAHDISQNIEVYNRNLLEDTRSNSIGEVLRFSPGASWDGDQMGPFGDNFLFRGFFGNEVVNGLRGGTGMITQRDTQNVERVEVLKGPASVMYGQMEPSATVNVVTKQPLDHFFAEGGVQFGTFDDYRLTGDVSGPVTDNKKVKFRINAAYEDNESYIDFFTHRHIFVAPVVSVDFTTDTRLTVEATYSNDHWSSINNGQPASGLLTPNINGKYDPATQISEPNFFGTTRGGINVMSRLEHRFNDWLVARANFSWMQNRRTFQEGFANSFLADERTLTRGMFYTPGDTSDDFYYLVDVTANFDTGPVSHDLLLGVDYQRQTADFHTLSVPMGSIDLFAPVRNVTPLPPLSPTNTFIQDISTFGGFLQDRITVFENFKLVGGFRYTYLDQDTSFARGLGPLVPNNRHDSAWTTQAGAVYQPWEPVSLFVNRMQSFVPQGGTSVGGTPFDPESGTQYEGGVKTTFLDGLLNTTVSYYHITKSNVQTSDPNNPGFSIAIGEVESQGLEASLQSQPLPNLNLIASYGYTDTEITNDNDGNMGNELRNVPQHTFALQSRYDFRGGPLDKFSLNGNIQYTASRQADNANTLIIPGYTKVDMGVNYQPVPKVDIAFWIENLADENIFSTAFGPYVYLQNPRTFHGQLKFRY</sequence>
<dbReference type="SMART" id="SM00965">
    <property type="entry name" value="STN"/>
    <property type="match status" value="1"/>
</dbReference>
<keyword evidence="4 14" id="KW-1134">Transmembrane beta strand</keyword>
<dbReference type="Pfam" id="PF07660">
    <property type="entry name" value="STN"/>
    <property type="match status" value="1"/>
</dbReference>
<dbReference type="PANTHER" id="PTHR32552">
    <property type="entry name" value="FERRICHROME IRON RECEPTOR-RELATED"/>
    <property type="match status" value="1"/>
</dbReference>
<keyword evidence="5" id="KW-0410">Iron transport</keyword>
<keyword evidence="7" id="KW-0732">Signal</keyword>
<dbReference type="Pfam" id="PF00593">
    <property type="entry name" value="TonB_dep_Rec_b-barrel"/>
    <property type="match status" value="1"/>
</dbReference>
<dbReference type="Gene3D" id="2.170.130.10">
    <property type="entry name" value="TonB-dependent receptor, plug domain"/>
    <property type="match status" value="1"/>
</dbReference>
<keyword evidence="13 14" id="KW-0998">Cell outer membrane</keyword>
<feature type="domain" description="Secretin/TonB short N-terminal" evidence="16">
    <location>
        <begin position="83"/>
        <end position="134"/>
    </location>
</feature>
<evidence type="ECO:0000256" key="8">
    <source>
        <dbReference type="ARBA" id="ARBA00023004"/>
    </source>
</evidence>
<evidence type="ECO:0000313" key="17">
    <source>
        <dbReference type="EMBL" id="QPJ63186.1"/>
    </source>
</evidence>
<keyword evidence="12 17" id="KW-0675">Receptor</keyword>
<dbReference type="InterPro" id="IPR036942">
    <property type="entry name" value="Beta-barrel_TonB_sf"/>
</dbReference>
<evidence type="ECO:0000256" key="13">
    <source>
        <dbReference type="ARBA" id="ARBA00023237"/>
    </source>
</evidence>
<keyword evidence="6 14" id="KW-0812">Transmembrane</keyword>
<organism evidence="17 18">
    <name type="scientific">Candidatus Nitronauta litoralis</name>
    <dbReference type="NCBI Taxonomy" id="2705533"/>
    <lineage>
        <taxon>Bacteria</taxon>
        <taxon>Pseudomonadati</taxon>
        <taxon>Nitrospinota/Tectimicrobiota group</taxon>
        <taxon>Nitrospinota</taxon>
        <taxon>Nitrospinia</taxon>
        <taxon>Nitrospinales</taxon>
        <taxon>Nitrospinaceae</taxon>
        <taxon>Candidatus Nitronauta</taxon>
    </lineage>
</organism>
<evidence type="ECO:0000256" key="2">
    <source>
        <dbReference type="ARBA" id="ARBA00009810"/>
    </source>
</evidence>
<dbReference type="GO" id="GO:0009279">
    <property type="term" value="C:cell outer membrane"/>
    <property type="evidence" value="ECO:0007669"/>
    <property type="project" value="UniProtKB-SubCell"/>
</dbReference>
<evidence type="ECO:0000256" key="5">
    <source>
        <dbReference type="ARBA" id="ARBA00022496"/>
    </source>
</evidence>